<dbReference type="GO" id="GO:0008270">
    <property type="term" value="F:zinc ion binding"/>
    <property type="evidence" value="ECO:0007669"/>
    <property type="project" value="UniProtKB-KW"/>
</dbReference>
<feature type="compositionally biased region" description="Basic and acidic residues" evidence="9">
    <location>
        <begin position="479"/>
        <end position="497"/>
    </location>
</feature>
<evidence type="ECO:0000256" key="4">
    <source>
        <dbReference type="ARBA" id="ARBA00022833"/>
    </source>
</evidence>
<dbReference type="GO" id="GO:0006357">
    <property type="term" value="P:regulation of transcription by RNA polymerase II"/>
    <property type="evidence" value="ECO:0007669"/>
    <property type="project" value="TreeGrafter"/>
</dbReference>
<feature type="domain" description="C2H2-type" evidence="10">
    <location>
        <begin position="761"/>
        <end position="791"/>
    </location>
</feature>
<dbReference type="HOGENOM" id="CLU_008700_0_0_1"/>
<dbReference type="Proteomes" id="UP000053617">
    <property type="component" value="Unassembled WGS sequence"/>
</dbReference>
<dbReference type="GO" id="GO:0005634">
    <property type="term" value="C:nucleus"/>
    <property type="evidence" value="ECO:0007669"/>
    <property type="project" value="UniProtKB-SubCell"/>
</dbReference>
<evidence type="ECO:0000256" key="5">
    <source>
        <dbReference type="ARBA" id="ARBA00023015"/>
    </source>
</evidence>
<evidence type="ECO:0000256" key="9">
    <source>
        <dbReference type="SAM" id="MobiDB-lite"/>
    </source>
</evidence>
<dbReference type="PANTHER" id="PTHR46179">
    <property type="entry name" value="ZINC FINGER PROTEIN"/>
    <property type="match status" value="1"/>
</dbReference>
<comment type="subcellular location">
    <subcellularLocation>
        <location evidence="1">Nucleus</location>
    </subcellularLocation>
</comment>
<accession>A0A0D2FMF1</accession>
<evidence type="ECO:0000256" key="7">
    <source>
        <dbReference type="ARBA" id="ARBA00023242"/>
    </source>
</evidence>
<dbReference type="InterPro" id="IPR013087">
    <property type="entry name" value="Znf_C2H2_type"/>
</dbReference>
<dbReference type="RefSeq" id="XP_013270303.1">
    <property type="nucleotide sequence ID" value="XM_013414849.1"/>
</dbReference>
<feature type="region of interest" description="Disordered" evidence="9">
    <location>
        <begin position="383"/>
        <end position="417"/>
    </location>
</feature>
<dbReference type="GeneID" id="25294789"/>
<dbReference type="PROSITE" id="PS00028">
    <property type="entry name" value="ZINC_FINGER_C2H2_1"/>
    <property type="match status" value="2"/>
</dbReference>
<feature type="region of interest" description="Disordered" evidence="9">
    <location>
        <begin position="435"/>
        <end position="459"/>
    </location>
</feature>
<feature type="compositionally biased region" description="Acidic residues" evidence="9">
    <location>
        <begin position="1"/>
        <end position="21"/>
    </location>
</feature>
<evidence type="ECO:0000259" key="10">
    <source>
        <dbReference type="PROSITE" id="PS50157"/>
    </source>
</evidence>
<evidence type="ECO:0000313" key="11">
    <source>
        <dbReference type="EMBL" id="KIX03167.1"/>
    </source>
</evidence>
<keyword evidence="6" id="KW-0804">Transcription</keyword>
<dbReference type="SMART" id="SM00355">
    <property type="entry name" value="ZnF_C2H2"/>
    <property type="match status" value="6"/>
</dbReference>
<dbReference type="EMBL" id="KN847479">
    <property type="protein sequence ID" value="KIX03167.1"/>
    <property type="molecule type" value="Genomic_DNA"/>
</dbReference>
<feature type="compositionally biased region" description="Polar residues" evidence="9">
    <location>
        <begin position="879"/>
        <end position="888"/>
    </location>
</feature>
<feature type="region of interest" description="Disordered" evidence="9">
    <location>
        <begin position="1"/>
        <end position="24"/>
    </location>
</feature>
<keyword evidence="3 8" id="KW-0863">Zinc-finger</keyword>
<keyword evidence="12" id="KW-1185">Reference proteome</keyword>
<feature type="region of interest" description="Disordered" evidence="9">
    <location>
        <begin position="1021"/>
        <end position="1040"/>
    </location>
</feature>
<dbReference type="STRING" id="1442369.A0A0D2FMF1"/>
<reference evidence="11 12" key="1">
    <citation type="submission" date="2015-01" db="EMBL/GenBank/DDBJ databases">
        <title>The Genome Sequence of Rhinocladiella mackenzie CBS 650.93.</title>
        <authorList>
            <consortium name="The Broad Institute Genomics Platform"/>
            <person name="Cuomo C."/>
            <person name="de Hoog S."/>
            <person name="Gorbushina A."/>
            <person name="Stielow B."/>
            <person name="Teixiera M."/>
            <person name="Abouelleil A."/>
            <person name="Chapman S.B."/>
            <person name="Priest M."/>
            <person name="Young S.K."/>
            <person name="Wortman J."/>
            <person name="Nusbaum C."/>
            <person name="Birren B."/>
        </authorList>
    </citation>
    <scope>NUCLEOTIDE SEQUENCE [LARGE SCALE GENOMIC DNA]</scope>
    <source>
        <strain evidence="11 12">CBS 650.93</strain>
    </source>
</reference>
<keyword evidence="7" id="KW-0539">Nucleus</keyword>
<evidence type="ECO:0000256" key="8">
    <source>
        <dbReference type="PROSITE-ProRule" id="PRU00042"/>
    </source>
</evidence>
<keyword evidence="2" id="KW-0479">Metal-binding</keyword>
<evidence type="ECO:0000256" key="6">
    <source>
        <dbReference type="ARBA" id="ARBA00023163"/>
    </source>
</evidence>
<dbReference type="InterPro" id="IPR051061">
    <property type="entry name" value="Zinc_finger_trans_reg"/>
</dbReference>
<proteinExistence type="predicted"/>
<dbReference type="PROSITE" id="PS50157">
    <property type="entry name" value="ZINC_FINGER_C2H2_2"/>
    <property type="match status" value="2"/>
</dbReference>
<dbReference type="AlphaFoldDB" id="A0A0D2FMF1"/>
<evidence type="ECO:0000256" key="3">
    <source>
        <dbReference type="ARBA" id="ARBA00022771"/>
    </source>
</evidence>
<dbReference type="VEuPathDB" id="FungiDB:Z518_06718"/>
<evidence type="ECO:0000256" key="2">
    <source>
        <dbReference type="ARBA" id="ARBA00022723"/>
    </source>
</evidence>
<evidence type="ECO:0000256" key="1">
    <source>
        <dbReference type="ARBA" id="ARBA00004123"/>
    </source>
</evidence>
<sequence>MADDADFNSSDLEFESDIDDDPYQRYENAGRRTVEEILEYQAADRVASKKAAKTLSFARGAPGTASHRMSVKNAFLAFFKTIKHDPAQCPSGENIFRFIATIAARTRSRYPDRQAPGLRTIQKFWYEAVRWLNFEYPNVKDNYGPREFERIKTYLEQQVKAGKLSKGYWREKQWAGFMIFQKLVSDYMRSALLNGCNTWDIVILRLLGVALQVACSSRPGDVARTHGYDGLECLTWENVELTADENATSVQQLRAKLTLRFAKGQKDALNDDEIRFFDALENPAQSAACTIKLLLVHGLRQGICHGRTVQEVLDHTLRTKDRRVRWKHPKRPILCRIGHNKFLELDKPAGVAQIQHSLKYMSLISGFLKPMIPTDLRRGSARDTAHLEKPLRGAAKQSTSRSLGHSRKSAAHGITDRYAGPLQEKVFNLRAENPFKDRLAPSADERDPDEQLRPIRKEHIPKRKVDALLQQKGITDSVDKRVREQVTQEIRDRERTKRPLSTMTPTPIRPRSKKQKPDNGLDGTTLDNTDLVSGASRARPNSFVEQFLVRTPLAEQTASEINARPALKPVQKEELILDPALFIDAPADVSNMPAFSEDTDRVNNTPDEPVDDRVGFSVDERSLEVLQHTIFSQNANAAPSNEIDRVNRNQQSEIIDAMSMDALGYLAFEDTSQPWTLSGDDFVHYFATINIYRNTGKFDHSNPEEVAQHVPTGNSRNKPVAFLFHCNKSCGYSTFRPENIRLHEVRCEGPQSESDSGEGEHRCLEPDCGKVFKTPGSLRAHRWQKHRWEPSKCQAGCDPDISPIYQTFNEYKKHLLEVHDDLPESQRCPLVEECQVEMTFTRRNQLKFHLQYHHRLKNDEVATYVTPRQRGIHHKKTRNTAPRETTQCPIDDCESEKTFDKPSRLRDHLQKAHQMSALDATRLAEDILHRAIKNYKTTEAKKCPISRCKANASFSQGARLRDHFTTVHAMGYDAAVSLAEQTLGVKIKGKGGRRKEAHKCSVPDCKTLFAVPSAMRRHLTSVHSMPEDDARRQVEELFGS</sequence>
<dbReference type="PANTHER" id="PTHR46179:SF13">
    <property type="entry name" value="C2H2-TYPE DOMAIN-CONTAINING PROTEIN"/>
    <property type="match status" value="1"/>
</dbReference>
<feature type="compositionally biased region" description="Basic and acidic residues" evidence="9">
    <location>
        <begin position="1025"/>
        <end position="1040"/>
    </location>
</feature>
<protein>
    <submittedName>
        <fullName evidence="11">Rhinocladiella mackenziei CBS 650.93 unplaced genomic scaffold supercont1.5, whole genome shotgun sequence</fullName>
    </submittedName>
</protein>
<gene>
    <name evidence="11" type="ORF">Z518_06718</name>
</gene>
<name>A0A0D2FMF1_9EURO</name>
<feature type="region of interest" description="Disordered" evidence="9">
    <location>
        <begin position="868"/>
        <end position="889"/>
    </location>
</feature>
<dbReference type="OrthoDB" id="4369953at2759"/>
<feature type="region of interest" description="Disordered" evidence="9">
    <location>
        <begin position="479"/>
        <end position="534"/>
    </location>
</feature>
<keyword evidence="4" id="KW-0862">Zinc</keyword>
<feature type="domain" description="C2H2-type" evidence="10">
    <location>
        <begin position="998"/>
        <end position="1028"/>
    </location>
</feature>
<keyword evidence="5" id="KW-0805">Transcription regulation</keyword>
<organism evidence="11 12">
    <name type="scientific">Rhinocladiella mackenziei CBS 650.93</name>
    <dbReference type="NCBI Taxonomy" id="1442369"/>
    <lineage>
        <taxon>Eukaryota</taxon>
        <taxon>Fungi</taxon>
        <taxon>Dikarya</taxon>
        <taxon>Ascomycota</taxon>
        <taxon>Pezizomycotina</taxon>
        <taxon>Eurotiomycetes</taxon>
        <taxon>Chaetothyriomycetidae</taxon>
        <taxon>Chaetothyriales</taxon>
        <taxon>Herpotrichiellaceae</taxon>
        <taxon>Rhinocladiella</taxon>
    </lineage>
</organism>
<evidence type="ECO:0000313" key="12">
    <source>
        <dbReference type="Proteomes" id="UP000053617"/>
    </source>
</evidence>